<accession>A0ACC3BN05</accession>
<reference evidence="1" key="1">
    <citation type="submission" date="2019-11" db="EMBL/GenBank/DDBJ databases">
        <title>Nori genome reveals adaptations in red seaweeds to the harsh intertidal environment.</title>
        <authorList>
            <person name="Wang D."/>
            <person name="Mao Y."/>
        </authorList>
    </citation>
    <scope>NUCLEOTIDE SEQUENCE</scope>
    <source>
        <tissue evidence="1">Gametophyte</tissue>
    </source>
</reference>
<protein>
    <submittedName>
        <fullName evidence="1">Uncharacterized protein</fullName>
    </submittedName>
</protein>
<keyword evidence="2" id="KW-1185">Reference proteome</keyword>
<name>A0ACC3BN05_PYRYE</name>
<sequence>MPSRRCRWCLHRLVTAVAATAAAAVIAAAAVARPAAGWWSDATGCGPGGECARLLDSCTWGGGGEALELFFIFVSSVAASGHDGKRVEPPPG</sequence>
<evidence type="ECO:0000313" key="1">
    <source>
        <dbReference type="EMBL" id="KAK1858882.1"/>
    </source>
</evidence>
<evidence type="ECO:0000313" key="2">
    <source>
        <dbReference type="Proteomes" id="UP000798662"/>
    </source>
</evidence>
<gene>
    <name evidence="1" type="ORF">I4F81_001482</name>
</gene>
<dbReference type="Proteomes" id="UP000798662">
    <property type="component" value="Chromosome 1"/>
</dbReference>
<comment type="caution">
    <text evidence="1">The sequence shown here is derived from an EMBL/GenBank/DDBJ whole genome shotgun (WGS) entry which is preliminary data.</text>
</comment>
<organism evidence="1 2">
    <name type="scientific">Pyropia yezoensis</name>
    <name type="common">Susabi-nori</name>
    <name type="synonym">Porphyra yezoensis</name>
    <dbReference type="NCBI Taxonomy" id="2788"/>
    <lineage>
        <taxon>Eukaryota</taxon>
        <taxon>Rhodophyta</taxon>
        <taxon>Bangiophyceae</taxon>
        <taxon>Bangiales</taxon>
        <taxon>Bangiaceae</taxon>
        <taxon>Pyropia</taxon>
    </lineage>
</organism>
<proteinExistence type="predicted"/>
<dbReference type="EMBL" id="CM020618">
    <property type="protein sequence ID" value="KAK1858882.1"/>
    <property type="molecule type" value="Genomic_DNA"/>
</dbReference>